<dbReference type="EnsemblPlants" id="OMERI04G15500.1">
    <property type="protein sequence ID" value="OMERI04G15500.1"/>
    <property type="gene ID" value="OMERI04G15500"/>
</dbReference>
<evidence type="ECO:0000256" key="1">
    <source>
        <dbReference type="SAM" id="MobiDB-lite"/>
    </source>
</evidence>
<feature type="region of interest" description="Disordered" evidence="1">
    <location>
        <begin position="1"/>
        <end position="139"/>
    </location>
</feature>
<protein>
    <submittedName>
        <fullName evidence="2">Uncharacterized protein</fullName>
    </submittedName>
</protein>
<organism evidence="2">
    <name type="scientific">Oryza meridionalis</name>
    <dbReference type="NCBI Taxonomy" id="40149"/>
    <lineage>
        <taxon>Eukaryota</taxon>
        <taxon>Viridiplantae</taxon>
        <taxon>Streptophyta</taxon>
        <taxon>Embryophyta</taxon>
        <taxon>Tracheophyta</taxon>
        <taxon>Spermatophyta</taxon>
        <taxon>Magnoliopsida</taxon>
        <taxon>Liliopsida</taxon>
        <taxon>Poales</taxon>
        <taxon>Poaceae</taxon>
        <taxon>BOP clade</taxon>
        <taxon>Oryzoideae</taxon>
        <taxon>Oryzeae</taxon>
        <taxon>Oryzinae</taxon>
        <taxon>Oryza</taxon>
    </lineage>
</organism>
<dbReference type="Proteomes" id="UP000008021">
    <property type="component" value="Chromosome 4"/>
</dbReference>
<accession>A0A0E0DG20</accession>
<dbReference type="AlphaFoldDB" id="A0A0E0DG20"/>
<keyword evidence="3" id="KW-1185">Reference proteome</keyword>
<feature type="compositionally biased region" description="Basic and acidic residues" evidence="1">
    <location>
        <begin position="88"/>
        <end position="103"/>
    </location>
</feature>
<sequence length="139" mass="14777">METGGGPLPGAARAEVDAKAGADGIDRRESAAVSVKDGAAGPARVVARRSPGTGRRSKDIEVDRTGDGRRRLRQISLGGESAPTSRLESSRRRVPVDQHDHLRPPHRHLGQPPPCRSLSTPTRLHRSSLPPAPGVDKEP</sequence>
<reference evidence="2" key="2">
    <citation type="submission" date="2018-05" db="EMBL/GenBank/DDBJ databases">
        <title>OmerRS3 (Oryza meridionalis Reference Sequence Version 3).</title>
        <authorList>
            <person name="Zhang J."/>
            <person name="Kudrna D."/>
            <person name="Lee S."/>
            <person name="Talag J."/>
            <person name="Welchert J."/>
            <person name="Wing R.A."/>
        </authorList>
    </citation>
    <scope>NUCLEOTIDE SEQUENCE [LARGE SCALE GENOMIC DNA]</scope>
    <source>
        <strain evidence="2">cv. OR44</strain>
    </source>
</reference>
<name>A0A0E0DG20_9ORYZ</name>
<reference evidence="2" key="1">
    <citation type="submission" date="2015-04" db="UniProtKB">
        <authorList>
            <consortium name="EnsemblPlants"/>
        </authorList>
    </citation>
    <scope>IDENTIFICATION</scope>
</reference>
<feature type="compositionally biased region" description="Basic and acidic residues" evidence="1">
    <location>
        <begin position="14"/>
        <end position="30"/>
    </location>
</feature>
<feature type="compositionally biased region" description="Low complexity" evidence="1">
    <location>
        <begin position="38"/>
        <end position="49"/>
    </location>
</feature>
<dbReference type="Gramene" id="OMERI04G15500.1">
    <property type="protein sequence ID" value="OMERI04G15500.1"/>
    <property type="gene ID" value="OMERI04G15500"/>
</dbReference>
<evidence type="ECO:0000313" key="2">
    <source>
        <dbReference type="EnsemblPlants" id="OMERI04G15500.1"/>
    </source>
</evidence>
<proteinExistence type="predicted"/>
<dbReference type="HOGENOM" id="CLU_1848294_0_0_1"/>
<feature type="compositionally biased region" description="Basic and acidic residues" evidence="1">
    <location>
        <begin position="56"/>
        <end position="69"/>
    </location>
</feature>
<evidence type="ECO:0000313" key="3">
    <source>
        <dbReference type="Proteomes" id="UP000008021"/>
    </source>
</evidence>